<evidence type="ECO:0000256" key="2">
    <source>
        <dbReference type="ARBA" id="ARBA00022748"/>
    </source>
</evidence>
<evidence type="ECO:0000256" key="1">
    <source>
        <dbReference type="ARBA" id="ARBA00004196"/>
    </source>
</evidence>
<keyword evidence="2" id="KW-0201">Cytochrome c-type biogenesis</keyword>
<dbReference type="PANTHER" id="PTHR42852:SF6">
    <property type="entry name" value="THIOL:DISULFIDE INTERCHANGE PROTEIN DSBE"/>
    <property type="match status" value="1"/>
</dbReference>
<dbReference type="InterPro" id="IPR013766">
    <property type="entry name" value="Thioredoxin_domain"/>
</dbReference>
<accession>A0ABR6PDB7</accession>
<dbReference type="RefSeq" id="WP_076369983.1">
    <property type="nucleotide sequence ID" value="NZ_FTMG01000001.1"/>
</dbReference>
<protein>
    <submittedName>
        <fullName evidence="7">Thiol-disulfide isomerase/thioredoxin</fullName>
    </submittedName>
</protein>
<evidence type="ECO:0000259" key="6">
    <source>
        <dbReference type="PROSITE" id="PS51352"/>
    </source>
</evidence>
<gene>
    <name evidence="7" type="ORF">HDF23_000338</name>
</gene>
<feature type="signal peptide" evidence="5">
    <location>
        <begin position="1"/>
        <end position="21"/>
    </location>
</feature>
<evidence type="ECO:0000256" key="3">
    <source>
        <dbReference type="ARBA" id="ARBA00023157"/>
    </source>
</evidence>
<comment type="subcellular location">
    <subcellularLocation>
        <location evidence="1">Cell envelope</location>
    </subcellularLocation>
</comment>
<feature type="chain" id="PRO_5047406493" evidence="5">
    <location>
        <begin position="22"/>
        <end position="389"/>
    </location>
</feature>
<keyword evidence="7" id="KW-0413">Isomerase</keyword>
<dbReference type="InterPro" id="IPR017937">
    <property type="entry name" value="Thioredoxin_CS"/>
</dbReference>
<dbReference type="CDD" id="cd02966">
    <property type="entry name" value="TlpA_like_family"/>
    <property type="match status" value="1"/>
</dbReference>
<evidence type="ECO:0000313" key="7">
    <source>
        <dbReference type="EMBL" id="MBB6107608.1"/>
    </source>
</evidence>
<keyword evidence="8" id="KW-1185">Reference proteome</keyword>
<keyword evidence="4" id="KW-0676">Redox-active center</keyword>
<dbReference type="PROSITE" id="PS00194">
    <property type="entry name" value="THIOREDOXIN_1"/>
    <property type="match status" value="1"/>
</dbReference>
<keyword evidence="5" id="KW-0732">Signal</keyword>
<reference evidence="7 8" key="1">
    <citation type="submission" date="2020-08" db="EMBL/GenBank/DDBJ databases">
        <title>Genomic Encyclopedia of Type Strains, Phase IV (KMG-V): Genome sequencing to study the core and pangenomes of soil and plant-associated prokaryotes.</title>
        <authorList>
            <person name="Whitman W."/>
        </authorList>
    </citation>
    <scope>NUCLEOTIDE SEQUENCE [LARGE SCALE GENOMIC DNA]</scope>
    <source>
        <strain evidence="7 8">ANJLi2</strain>
    </source>
</reference>
<dbReference type="GO" id="GO:0016853">
    <property type="term" value="F:isomerase activity"/>
    <property type="evidence" value="ECO:0007669"/>
    <property type="project" value="UniProtKB-KW"/>
</dbReference>
<dbReference type="Proteomes" id="UP000541583">
    <property type="component" value="Unassembled WGS sequence"/>
</dbReference>
<dbReference type="SUPFAM" id="SSF52833">
    <property type="entry name" value="Thioredoxin-like"/>
    <property type="match status" value="1"/>
</dbReference>
<dbReference type="EMBL" id="JACHCB010000001">
    <property type="protein sequence ID" value="MBB6107608.1"/>
    <property type="molecule type" value="Genomic_DNA"/>
</dbReference>
<name>A0ABR6PDB7_9SPHI</name>
<evidence type="ECO:0000313" key="8">
    <source>
        <dbReference type="Proteomes" id="UP000541583"/>
    </source>
</evidence>
<dbReference type="InterPro" id="IPR025380">
    <property type="entry name" value="DUF4369"/>
</dbReference>
<dbReference type="InterPro" id="IPR000866">
    <property type="entry name" value="AhpC/TSA"/>
</dbReference>
<keyword evidence="3" id="KW-1015">Disulfide bond</keyword>
<evidence type="ECO:0000256" key="5">
    <source>
        <dbReference type="SAM" id="SignalP"/>
    </source>
</evidence>
<dbReference type="Pfam" id="PF14289">
    <property type="entry name" value="DUF4369"/>
    <property type="match status" value="1"/>
</dbReference>
<dbReference type="PANTHER" id="PTHR42852">
    <property type="entry name" value="THIOL:DISULFIDE INTERCHANGE PROTEIN DSBE"/>
    <property type="match status" value="1"/>
</dbReference>
<dbReference type="InterPro" id="IPR050553">
    <property type="entry name" value="Thioredoxin_ResA/DsbE_sf"/>
</dbReference>
<feature type="domain" description="Thioredoxin" evidence="6">
    <location>
        <begin position="237"/>
        <end position="389"/>
    </location>
</feature>
<comment type="caution">
    <text evidence="7">The sequence shown here is derived from an EMBL/GenBank/DDBJ whole genome shotgun (WGS) entry which is preliminary data.</text>
</comment>
<sequence length="389" mass="43198">MKIKKLTILSACFFIAVKCLGQVNSEKQFTLQGIMTSPQLDSVSIEYIDGQGKYIHQIVPASDGKFTISGTISQPSFSFLLFKHKGEVLSKRDVEIKRNLVYIEPGNMLINKEADARGYVYAKGSKTQDEWNELKGKTQALQATVDSLSALNPASHGANSAGNRSALAPYQAKIADIYYKYFLSHPDSYVSSDRVMYLTGAFSLDSLKTIYRNFSPAVKESTGARRLAAVIKSREVGIPGTEAFQFAVKDREGKDLVLASFRGKYVLLDFWATWCVPCRASMPHIISFYQKYKAKNFDIIAIGDDDKNVPNWSAAIDKDGTGMFHQTLRGGNTEMARKGMPNPRDLGEQYGVRSLPTKILIDPNGKIIGRFDNGSDEDLDKMLAAIFKF</sequence>
<organism evidence="7 8">
    <name type="scientific">Mucilaginibacter lappiensis</name>
    <dbReference type="NCBI Taxonomy" id="354630"/>
    <lineage>
        <taxon>Bacteria</taxon>
        <taxon>Pseudomonadati</taxon>
        <taxon>Bacteroidota</taxon>
        <taxon>Sphingobacteriia</taxon>
        <taxon>Sphingobacteriales</taxon>
        <taxon>Sphingobacteriaceae</taxon>
        <taxon>Mucilaginibacter</taxon>
    </lineage>
</organism>
<dbReference type="Pfam" id="PF00578">
    <property type="entry name" value="AhpC-TSA"/>
    <property type="match status" value="1"/>
</dbReference>
<proteinExistence type="predicted"/>
<evidence type="ECO:0000256" key="4">
    <source>
        <dbReference type="ARBA" id="ARBA00023284"/>
    </source>
</evidence>
<dbReference type="Gene3D" id="3.40.30.10">
    <property type="entry name" value="Glutaredoxin"/>
    <property type="match status" value="1"/>
</dbReference>
<dbReference type="PROSITE" id="PS51352">
    <property type="entry name" value="THIOREDOXIN_2"/>
    <property type="match status" value="1"/>
</dbReference>
<dbReference type="InterPro" id="IPR036249">
    <property type="entry name" value="Thioredoxin-like_sf"/>
</dbReference>